<keyword evidence="4 6" id="KW-0418">Kinase</keyword>
<accession>A0A5Q4BKD1</accession>
<sequence length="445" mass="48107">FIALQTKAFLAEHHPSDLETWSRVLKEGNVTDEERQKHCKSLGFTFSFTFDQHALDKGTLLYWTKSFDIADAVGRDPCAMLQEALDEQQLPLLVAALANDTVGTLAARAYTSPGRSGNVVGAIFGTGTNGAYMERVSRITKLHSGKEFRDPGPDAVMALNTEWGGFDGKLEVLPTTKYDRELDRDSVNPDDQHFEKRVSGMYLGEILRRILLDLTQSRPSLLELEVSEASLIHVPDSIDSSLLSSAVKDETPDLVHARAEIARVLGAAHVSTGDAGAIKILSEAIGRRSARLSSVAIAGVALQSGALGPRAVPRAVEQPLAPSRSLGINILTPILYGVQSLWKLLASWLHVKIRVTTVPKTVHARSFGNSGDLRPAEFIGEGEVVDIGVDGSLIEHFPDFELHIREALRGIPELGGRGDEMLRIGMARDGSGVGGALIAWAARSQ</sequence>
<reference evidence="9 10" key="1">
    <citation type="journal article" date="2019" name="Sci. Rep.">
        <title>Colletotrichum shisoi sp. nov., an anthracnose pathogen of Perilla frutescens in Japan: molecular phylogenetic, morphological and genomic evidence.</title>
        <authorList>
            <person name="Gan P."/>
            <person name="Tsushima A."/>
            <person name="Hiroyama R."/>
            <person name="Narusaka M."/>
            <person name="Takano Y."/>
            <person name="Narusaka Y."/>
            <person name="Kawaradani M."/>
            <person name="Damm U."/>
            <person name="Shirasu K."/>
        </authorList>
    </citation>
    <scope>NUCLEOTIDE SEQUENCE [LARGE SCALE GENOMIC DNA]</scope>
    <source>
        <strain evidence="9 10">PG-2018a</strain>
    </source>
</reference>
<evidence type="ECO:0000256" key="1">
    <source>
        <dbReference type="ARBA" id="ARBA00009225"/>
    </source>
</evidence>
<evidence type="ECO:0000313" key="9">
    <source>
        <dbReference type="EMBL" id="TQN67420.1"/>
    </source>
</evidence>
<dbReference type="OrthoDB" id="419537at2759"/>
<dbReference type="SUPFAM" id="SSF53067">
    <property type="entry name" value="Actin-like ATPase domain"/>
    <property type="match status" value="2"/>
</dbReference>
<feature type="non-terminal residue" evidence="9">
    <location>
        <position position="1"/>
    </location>
</feature>
<feature type="domain" description="Hexokinase N-terminal" evidence="7">
    <location>
        <begin position="1"/>
        <end position="110"/>
    </location>
</feature>
<organism evidence="9 10">
    <name type="scientific">Colletotrichum shisoi</name>
    <dbReference type="NCBI Taxonomy" id="2078593"/>
    <lineage>
        <taxon>Eukaryota</taxon>
        <taxon>Fungi</taxon>
        <taxon>Dikarya</taxon>
        <taxon>Ascomycota</taxon>
        <taxon>Pezizomycotina</taxon>
        <taxon>Sordariomycetes</taxon>
        <taxon>Hypocreomycetidae</taxon>
        <taxon>Glomerellales</taxon>
        <taxon>Glomerellaceae</taxon>
        <taxon>Colletotrichum</taxon>
        <taxon>Colletotrichum destructivum species complex</taxon>
    </lineage>
</organism>
<evidence type="ECO:0000313" key="10">
    <source>
        <dbReference type="Proteomes" id="UP000326340"/>
    </source>
</evidence>
<feature type="domain" description="Hexokinase C-terminal" evidence="8">
    <location>
        <begin position="120"/>
        <end position="305"/>
    </location>
</feature>
<feature type="non-terminal residue" evidence="9">
    <location>
        <position position="445"/>
    </location>
</feature>
<comment type="caution">
    <text evidence="9">The sequence shown here is derived from an EMBL/GenBank/DDBJ whole genome shotgun (WGS) entry which is preliminary data.</text>
</comment>
<keyword evidence="3 6" id="KW-0547">Nucleotide-binding</keyword>
<dbReference type="EMBL" id="PUHP01000921">
    <property type="protein sequence ID" value="TQN67420.1"/>
    <property type="molecule type" value="Genomic_DNA"/>
</dbReference>
<dbReference type="PRINTS" id="PR00475">
    <property type="entry name" value="HEXOKINASE"/>
</dbReference>
<dbReference type="GO" id="GO:0006006">
    <property type="term" value="P:glucose metabolic process"/>
    <property type="evidence" value="ECO:0007669"/>
    <property type="project" value="TreeGrafter"/>
</dbReference>
<keyword evidence="5 6" id="KW-0067">ATP-binding</keyword>
<keyword evidence="6" id="KW-0324">Glycolysis</keyword>
<dbReference type="InterPro" id="IPR001312">
    <property type="entry name" value="Hexokinase"/>
</dbReference>
<dbReference type="GO" id="GO:0005829">
    <property type="term" value="C:cytosol"/>
    <property type="evidence" value="ECO:0007669"/>
    <property type="project" value="TreeGrafter"/>
</dbReference>
<dbReference type="InterPro" id="IPR022673">
    <property type="entry name" value="Hexokinase_C"/>
</dbReference>
<dbReference type="GO" id="GO:0001678">
    <property type="term" value="P:intracellular glucose homeostasis"/>
    <property type="evidence" value="ECO:0007669"/>
    <property type="project" value="InterPro"/>
</dbReference>
<keyword evidence="10" id="KW-1185">Reference proteome</keyword>
<gene>
    <name evidence="9" type="primary">GlkA-2</name>
    <name evidence="9" type="ORF">CSHISOI_08011</name>
</gene>
<evidence type="ECO:0000256" key="3">
    <source>
        <dbReference type="ARBA" id="ARBA00022741"/>
    </source>
</evidence>
<dbReference type="GO" id="GO:0006096">
    <property type="term" value="P:glycolytic process"/>
    <property type="evidence" value="ECO:0007669"/>
    <property type="project" value="UniProtKB-UniPathway"/>
</dbReference>
<dbReference type="GO" id="GO:0005536">
    <property type="term" value="F:D-glucose binding"/>
    <property type="evidence" value="ECO:0007669"/>
    <property type="project" value="InterPro"/>
</dbReference>
<dbReference type="EC" id="2.7.1.-" evidence="6"/>
<dbReference type="Pfam" id="PF03727">
    <property type="entry name" value="Hexokinase_2"/>
    <property type="match status" value="2"/>
</dbReference>
<evidence type="ECO:0000259" key="8">
    <source>
        <dbReference type="Pfam" id="PF03727"/>
    </source>
</evidence>
<dbReference type="GO" id="GO:0005739">
    <property type="term" value="C:mitochondrion"/>
    <property type="evidence" value="ECO:0007669"/>
    <property type="project" value="TreeGrafter"/>
</dbReference>
<proteinExistence type="inferred from homology"/>
<feature type="domain" description="Hexokinase C-terminal" evidence="8">
    <location>
        <begin position="382"/>
        <end position="439"/>
    </location>
</feature>
<dbReference type="GO" id="GO:0005524">
    <property type="term" value="F:ATP binding"/>
    <property type="evidence" value="ECO:0007669"/>
    <property type="project" value="UniProtKB-UniRule"/>
</dbReference>
<dbReference type="PANTHER" id="PTHR19443">
    <property type="entry name" value="HEXOKINASE"/>
    <property type="match status" value="1"/>
</dbReference>
<name>A0A5Q4BKD1_9PEZI</name>
<keyword evidence="2 6" id="KW-0808">Transferase</keyword>
<comment type="similarity">
    <text evidence="1 6">Belongs to the hexokinase family.</text>
</comment>
<dbReference type="Gene3D" id="3.30.420.40">
    <property type="match status" value="1"/>
</dbReference>
<dbReference type="GO" id="GO:0004340">
    <property type="term" value="F:glucokinase activity"/>
    <property type="evidence" value="ECO:0007669"/>
    <property type="project" value="TreeGrafter"/>
</dbReference>
<dbReference type="GO" id="GO:0008865">
    <property type="term" value="F:fructokinase activity"/>
    <property type="evidence" value="ECO:0007669"/>
    <property type="project" value="TreeGrafter"/>
</dbReference>
<evidence type="ECO:0000256" key="4">
    <source>
        <dbReference type="ARBA" id="ARBA00022777"/>
    </source>
</evidence>
<dbReference type="InterPro" id="IPR043129">
    <property type="entry name" value="ATPase_NBD"/>
</dbReference>
<dbReference type="Proteomes" id="UP000326340">
    <property type="component" value="Unassembled WGS sequence"/>
</dbReference>
<evidence type="ECO:0000259" key="7">
    <source>
        <dbReference type="Pfam" id="PF00349"/>
    </source>
</evidence>
<protein>
    <recommendedName>
        <fullName evidence="6">Phosphotransferase</fullName>
        <ecNumber evidence="6">2.7.1.-</ecNumber>
    </recommendedName>
</protein>
<dbReference type="Pfam" id="PF00349">
    <property type="entry name" value="Hexokinase_1"/>
    <property type="match status" value="1"/>
</dbReference>
<dbReference type="InterPro" id="IPR022672">
    <property type="entry name" value="Hexokinase_N"/>
</dbReference>
<dbReference type="UniPathway" id="UPA00109">
    <property type="reaction ID" value="UER00180"/>
</dbReference>
<dbReference type="AlphaFoldDB" id="A0A5Q4BKD1"/>
<dbReference type="PROSITE" id="PS51748">
    <property type="entry name" value="HEXOKINASE_2"/>
    <property type="match status" value="1"/>
</dbReference>
<evidence type="ECO:0000256" key="6">
    <source>
        <dbReference type="RuleBase" id="RU362007"/>
    </source>
</evidence>
<dbReference type="PANTHER" id="PTHR19443:SF30">
    <property type="entry name" value="GLUCOKINASE-1-RELATED"/>
    <property type="match status" value="1"/>
</dbReference>
<dbReference type="Gene3D" id="3.40.367.20">
    <property type="match status" value="1"/>
</dbReference>
<evidence type="ECO:0000256" key="5">
    <source>
        <dbReference type="ARBA" id="ARBA00022840"/>
    </source>
</evidence>
<evidence type="ECO:0000256" key="2">
    <source>
        <dbReference type="ARBA" id="ARBA00022679"/>
    </source>
</evidence>